<feature type="repeat" description="WD" evidence="3">
    <location>
        <begin position="290"/>
        <end position="324"/>
    </location>
</feature>
<feature type="region of interest" description="Disordered" evidence="4">
    <location>
        <begin position="30"/>
        <end position="74"/>
    </location>
</feature>
<reference evidence="6" key="1">
    <citation type="submission" date="2021-08" db="EMBL/GenBank/DDBJ databases">
        <title>WGS assembly of Ceratopteris richardii.</title>
        <authorList>
            <person name="Marchant D.B."/>
            <person name="Chen G."/>
            <person name="Jenkins J."/>
            <person name="Shu S."/>
            <person name="Leebens-Mack J."/>
            <person name="Grimwood J."/>
            <person name="Schmutz J."/>
            <person name="Soltis P."/>
            <person name="Soltis D."/>
            <person name="Chen Z.-H."/>
        </authorList>
    </citation>
    <scope>NUCLEOTIDE SEQUENCE</scope>
    <source>
        <strain evidence="6">Whitten #5841</strain>
        <tissue evidence="6">Leaf</tissue>
    </source>
</reference>
<dbReference type="PROSITE" id="PS50294">
    <property type="entry name" value="WD_REPEATS_REGION"/>
    <property type="match status" value="2"/>
</dbReference>
<evidence type="ECO:0008006" key="8">
    <source>
        <dbReference type="Google" id="ProtNLM"/>
    </source>
</evidence>
<evidence type="ECO:0000256" key="3">
    <source>
        <dbReference type="PROSITE-ProRule" id="PRU00221"/>
    </source>
</evidence>
<dbReference type="PANTHER" id="PTHR45282">
    <property type="entry name" value="OS03G0858400 PROTEIN"/>
    <property type="match status" value="1"/>
</dbReference>
<dbReference type="OMA" id="WDINVRY"/>
<dbReference type="Pfam" id="PF00400">
    <property type="entry name" value="WD40"/>
    <property type="match status" value="3"/>
</dbReference>
<dbReference type="InterPro" id="IPR019775">
    <property type="entry name" value="WD40_repeat_CS"/>
</dbReference>
<evidence type="ECO:0000256" key="2">
    <source>
        <dbReference type="ARBA" id="ARBA00022737"/>
    </source>
</evidence>
<dbReference type="SMART" id="SM00320">
    <property type="entry name" value="WD40"/>
    <property type="match status" value="5"/>
</dbReference>
<organism evidence="6 7">
    <name type="scientific">Ceratopteris richardii</name>
    <name type="common">Triangle waterfern</name>
    <dbReference type="NCBI Taxonomy" id="49495"/>
    <lineage>
        <taxon>Eukaryota</taxon>
        <taxon>Viridiplantae</taxon>
        <taxon>Streptophyta</taxon>
        <taxon>Embryophyta</taxon>
        <taxon>Tracheophyta</taxon>
        <taxon>Polypodiopsida</taxon>
        <taxon>Polypodiidae</taxon>
        <taxon>Polypodiales</taxon>
        <taxon>Pteridineae</taxon>
        <taxon>Pteridaceae</taxon>
        <taxon>Parkerioideae</taxon>
        <taxon>Ceratopteris</taxon>
    </lineage>
</organism>
<feature type="repeat" description="WD" evidence="3">
    <location>
        <begin position="82"/>
        <end position="123"/>
    </location>
</feature>
<gene>
    <name evidence="6" type="ORF">KP509_11G036800</name>
</gene>
<keyword evidence="5" id="KW-1133">Transmembrane helix</keyword>
<dbReference type="PANTHER" id="PTHR45282:SF2">
    <property type="entry name" value="OS03G0858400 PROTEIN"/>
    <property type="match status" value="1"/>
</dbReference>
<feature type="transmembrane region" description="Helical" evidence="5">
    <location>
        <begin position="6"/>
        <end position="24"/>
    </location>
</feature>
<dbReference type="PROSITE" id="PS50082">
    <property type="entry name" value="WD_REPEATS_2"/>
    <property type="match status" value="2"/>
</dbReference>
<dbReference type="Gene3D" id="2.130.10.10">
    <property type="entry name" value="YVTN repeat-like/Quinoprotein amine dehydrogenase"/>
    <property type="match status" value="3"/>
</dbReference>
<sequence length="431" mass="46112">MESTLVVGILIAAFVGLVVSWLFVAQRRTVTGPPPRAEKPSTTSAKPTESSAKKATSHHSTKARSTEKGHSQQHHPLLLNTLKGHTDAINGFCFTSNGRGLATASSDGVARVFKLEDASSKNIKFLYLNLPSGNNPTAVAFGEGASQLVVATENISGASLFMYAAAGGKAAAEAKVQGKLPPPEIKWEKHQVHDRRNIISLASASASYGSGDGSIIIASCSEGTDIKLWSAADGKCLGTADTNQLKNTMATISRDGRFIAAAAFTADVKVWEIVYAKDGSVREVSKVMQLKGHKSAVTWLDFTHDSTGIVTASKDGTIRIWNINVRYHLDEDPKCLKVLPIPHQDSKGVTVHYDRIALSGDTKTLAVTHGSTLQWLDLDSGTIIESIENAHDGLITGLAWSPEPLPTEKGRACIIATASLDKRVKLWFPPR</sequence>
<keyword evidence="1 3" id="KW-0853">WD repeat</keyword>
<protein>
    <recommendedName>
        <fullName evidence="8">Transducin beta-like protein 2</fullName>
    </recommendedName>
</protein>
<keyword evidence="2" id="KW-0677">Repeat</keyword>
<dbReference type="InterPro" id="IPR015943">
    <property type="entry name" value="WD40/YVTN_repeat-like_dom_sf"/>
</dbReference>
<evidence type="ECO:0000256" key="5">
    <source>
        <dbReference type="SAM" id="Phobius"/>
    </source>
</evidence>
<accession>A0A8T2TRU8</accession>
<evidence type="ECO:0000313" key="6">
    <source>
        <dbReference type="EMBL" id="KAH7425010.1"/>
    </source>
</evidence>
<feature type="compositionally biased region" description="Polar residues" evidence="4">
    <location>
        <begin position="40"/>
        <end position="54"/>
    </location>
</feature>
<dbReference type="OrthoDB" id="346371at2759"/>
<proteinExistence type="predicted"/>
<evidence type="ECO:0000256" key="1">
    <source>
        <dbReference type="ARBA" id="ARBA00022574"/>
    </source>
</evidence>
<keyword evidence="5" id="KW-0472">Membrane</keyword>
<evidence type="ECO:0000256" key="4">
    <source>
        <dbReference type="SAM" id="MobiDB-lite"/>
    </source>
</evidence>
<name>A0A8T2TRU8_CERRI</name>
<dbReference type="AlphaFoldDB" id="A0A8T2TRU8"/>
<dbReference type="EMBL" id="CM035416">
    <property type="protein sequence ID" value="KAH7425010.1"/>
    <property type="molecule type" value="Genomic_DNA"/>
</dbReference>
<dbReference type="PROSITE" id="PS00678">
    <property type="entry name" value="WD_REPEATS_1"/>
    <property type="match status" value="1"/>
</dbReference>
<evidence type="ECO:0000313" key="7">
    <source>
        <dbReference type="Proteomes" id="UP000825935"/>
    </source>
</evidence>
<keyword evidence="7" id="KW-1185">Reference proteome</keyword>
<dbReference type="Proteomes" id="UP000825935">
    <property type="component" value="Chromosome 11"/>
</dbReference>
<dbReference type="InterPro" id="IPR001680">
    <property type="entry name" value="WD40_rpt"/>
</dbReference>
<dbReference type="InterPro" id="IPR036322">
    <property type="entry name" value="WD40_repeat_dom_sf"/>
</dbReference>
<keyword evidence="5" id="KW-0812">Transmembrane</keyword>
<comment type="caution">
    <text evidence="6">The sequence shown here is derived from an EMBL/GenBank/DDBJ whole genome shotgun (WGS) entry which is preliminary data.</text>
</comment>
<dbReference type="SUPFAM" id="SSF50978">
    <property type="entry name" value="WD40 repeat-like"/>
    <property type="match status" value="1"/>
</dbReference>